<feature type="domain" description="Icosahedral viral capsid protein S" evidence="8">
    <location>
        <begin position="38"/>
        <end position="205"/>
    </location>
</feature>
<evidence type="ECO:0000256" key="4">
    <source>
        <dbReference type="ARBA" id="ARBA00022561"/>
    </source>
</evidence>
<comment type="subcellular location">
    <subcellularLocation>
        <location evidence="1">Virion</location>
    </subcellularLocation>
</comment>
<evidence type="ECO:0000256" key="2">
    <source>
        <dbReference type="ARBA" id="ARBA00007446"/>
    </source>
</evidence>
<dbReference type="EMBL" id="MW520381">
    <property type="protein sequence ID" value="QRD99870.1"/>
    <property type="molecule type" value="Genomic_RNA"/>
</dbReference>
<proteinExistence type="inferred from homology"/>
<keyword evidence="5" id="KW-0946">Virion</keyword>
<evidence type="ECO:0000256" key="7">
    <source>
        <dbReference type="SAM" id="MobiDB-lite"/>
    </source>
</evidence>
<keyword evidence="4" id="KW-0167">Capsid protein</keyword>
<dbReference type="Pfam" id="PF00729">
    <property type="entry name" value="Viral_coat"/>
    <property type="match status" value="1"/>
</dbReference>
<comment type="similarity">
    <text evidence="2">Belongs to the icosahedral plant coat protein family.</text>
</comment>
<organism evidence="9">
    <name type="scientific">Evros sobemo-like virus</name>
    <dbReference type="NCBI Taxonomy" id="2805765"/>
    <lineage>
        <taxon>Viruses</taxon>
        <taxon>Riboviria</taxon>
        <taxon>Orthornavirae</taxon>
        <taxon>Pisuviricota</taxon>
        <taxon>Pisoniviricetes</taxon>
        <taxon>Sobelivirales</taxon>
        <taxon>Solemoviridae</taxon>
    </lineage>
</organism>
<sequence length="208" mass="22896">MALLTQLLQKMQVRTPAPAQPTGPSRAARRRRRNRANVSRPATAVDNSGTVRVKRVEFLTAIKSKEDAFSTDSYFDMTGKNLTWLSKLVSAFDKIVWHSCTIEYRPYASAMTDGSVAFGADWDSRQNPTRTRVLACTPSVETQVSKAVRLVLPAAQLMSRKHYDLGGSAGTFDAQPFRLLVNNSSSTKGLYCGDLFVHYDVSLLGTSG</sequence>
<dbReference type="Gene3D" id="2.60.120.20">
    <property type="match status" value="1"/>
</dbReference>
<reference evidence="9" key="1">
    <citation type="submission" date="2021-01" db="EMBL/GenBank/DDBJ databases">
        <authorList>
            <person name="Konstantinidis K."/>
            <person name="Dovrolis N."/>
            <person name="Kouvela A."/>
            <person name="Kassela K."/>
            <person name="Rosa Freitas M.G."/>
            <person name="Nearchou A."/>
            <person name="de Courcy Williams M."/>
            <person name="Veletza S."/>
            <person name="Mavromara P."/>
            <person name="Karakasiliotis I."/>
        </authorList>
    </citation>
    <scope>NUCLEOTIDE SEQUENCE</scope>
    <source>
        <strain evidence="9">SC2</strain>
    </source>
</reference>
<evidence type="ECO:0000256" key="5">
    <source>
        <dbReference type="ARBA" id="ARBA00022844"/>
    </source>
</evidence>
<name>A0A889INI1_9VIRU</name>
<keyword evidence="6" id="KW-1142">T=3 icosahedral capsid protein</keyword>
<evidence type="ECO:0000256" key="1">
    <source>
        <dbReference type="ARBA" id="ARBA00004328"/>
    </source>
</evidence>
<dbReference type="InterPro" id="IPR029053">
    <property type="entry name" value="Viral_coat"/>
</dbReference>
<evidence type="ECO:0000313" key="9">
    <source>
        <dbReference type="EMBL" id="QRD99870.1"/>
    </source>
</evidence>
<protein>
    <recommendedName>
        <fullName evidence="3">Capsid protein</fullName>
    </recommendedName>
</protein>
<dbReference type="GO" id="GO:0039617">
    <property type="term" value="C:T=3 icosahedral viral capsid"/>
    <property type="evidence" value="ECO:0007669"/>
    <property type="project" value="UniProtKB-KW"/>
</dbReference>
<evidence type="ECO:0000256" key="6">
    <source>
        <dbReference type="ARBA" id="ARBA00023060"/>
    </source>
</evidence>
<accession>A0A889INI1</accession>
<feature type="region of interest" description="Disordered" evidence="7">
    <location>
        <begin position="13"/>
        <end position="44"/>
    </location>
</feature>
<dbReference type="GO" id="GO:0005198">
    <property type="term" value="F:structural molecule activity"/>
    <property type="evidence" value="ECO:0007669"/>
    <property type="project" value="InterPro"/>
</dbReference>
<dbReference type="InterPro" id="IPR000937">
    <property type="entry name" value="Capsid_prot_S-dom_vir"/>
</dbReference>
<evidence type="ECO:0000259" key="8">
    <source>
        <dbReference type="Pfam" id="PF00729"/>
    </source>
</evidence>
<evidence type="ECO:0000256" key="3">
    <source>
        <dbReference type="ARBA" id="ARBA00018091"/>
    </source>
</evidence>
<dbReference type="SUPFAM" id="SSF88633">
    <property type="entry name" value="Positive stranded ssRNA viruses"/>
    <property type="match status" value="1"/>
</dbReference>